<evidence type="ECO:0000256" key="1">
    <source>
        <dbReference type="ARBA" id="ARBA00001933"/>
    </source>
</evidence>
<dbReference type="EMBL" id="CP011125">
    <property type="protein sequence ID" value="AKF10766.1"/>
    <property type="molecule type" value="Genomic_DNA"/>
</dbReference>
<keyword evidence="7" id="KW-0670">Pyruvate</keyword>
<dbReference type="CDD" id="cd06451">
    <property type="entry name" value="AGAT_like"/>
    <property type="match status" value="1"/>
</dbReference>
<dbReference type="Gene3D" id="3.40.640.10">
    <property type="entry name" value="Type I PLP-dependent aspartate aminotransferase-like (Major domain)"/>
    <property type="match status" value="1"/>
</dbReference>
<gene>
    <name evidence="7" type="ORF">DB32_007915</name>
</gene>
<organism evidence="7 8">
    <name type="scientific">Sandaracinus amylolyticus</name>
    <dbReference type="NCBI Taxonomy" id="927083"/>
    <lineage>
        <taxon>Bacteria</taxon>
        <taxon>Pseudomonadati</taxon>
        <taxon>Myxococcota</taxon>
        <taxon>Polyangia</taxon>
        <taxon>Polyangiales</taxon>
        <taxon>Sandaracinaceae</taxon>
        <taxon>Sandaracinus</taxon>
    </lineage>
</organism>
<proteinExistence type="inferred from homology"/>
<dbReference type="STRING" id="927083.DB32_007915"/>
<dbReference type="Pfam" id="PF00266">
    <property type="entry name" value="Aminotran_5"/>
    <property type="match status" value="1"/>
</dbReference>
<dbReference type="GO" id="GO:0008453">
    <property type="term" value="F:alanine-glyoxylate transaminase activity"/>
    <property type="evidence" value="ECO:0007669"/>
    <property type="project" value="TreeGrafter"/>
</dbReference>
<dbReference type="Proteomes" id="UP000034883">
    <property type="component" value="Chromosome"/>
</dbReference>
<comment type="similarity">
    <text evidence="2">Belongs to the class-V pyridoxal-phosphate-dependent aminotransferase family.</text>
</comment>
<evidence type="ECO:0000256" key="3">
    <source>
        <dbReference type="ARBA" id="ARBA00022576"/>
    </source>
</evidence>
<dbReference type="KEGG" id="samy:DB32_007915"/>
<evidence type="ECO:0000256" key="2">
    <source>
        <dbReference type="ARBA" id="ARBA00009236"/>
    </source>
</evidence>
<dbReference type="InterPro" id="IPR015422">
    <property type="entry name" value="PyrdxlP-dep_Trfase_small"/>
</dbReference>
<evidence type="ECO:0000313" key="8">
    <source>
        <dbReference type="Proteomes" id="UP000034883"/>
    </source>
</evidence>
<evidence type="ECO:0000259" key="6">
    <source>
        <dbReference type="Pfam" id="PF00266"/>
    </source>
</evidence>
<dbReference type="FunFam" id="3.40.640.10:FF:000027">
    <property type="entry name" value="Serine--pyruvate aminotransferase, mitochondrial"/>
    <property type="match status" value="1"/>
</dbReference>
<dbReference type="InterPro" id="IPR015421">
    <property type="entry name" value="PyrdxlP-dep_Trfase_major"/>
</dbReference>
<dbReference type="Gene3D" id="3.90.1150.10">
    <property type="entry name" value="Aspartate Aminotransferase, domain 1"/>
    <property type="match status" value="1"/>
</dbReference>
<dbReference type="SUPFAM" id="SSF53383">
    <property type="entry name" value="PLP-dependent transferases"/>
    <property type="match status" value="1"/>
</dbReference>
<dbReference type="AlphaFoldDB" id="A0A0F6YLZ3"/>
<dbReference type="InterPro" id="IPR000192">
    <property type="entry name" value="Aminotrans_V_dom"/>
</dbReference>
<keyword evidence="3 7" id="KW-0032">Aminotransferase</keyword>
<evidence type="ECO:0000313" key="7">
    <source>
        <dbReference type="EMBL" id="AKF10766.1"/>
    </source>
</evidence>
<feature type="domain" description="Aminotransferase class V" evidence="6">
    <location>
        <begin position="204"/>
        <end position="504"/>
    </location>
</feature>
<dbReference type="PANTHER" id="PTHR21152">
    <property type="entry name" value="AMINOTRANSFERASE CLASS V"/>
    <property type="match status" value="1"/>
</dbReference>
<dbReference type="GO" id="GO:0004760">
    <property type="term" value="F:L-serine-pyruvate transaminase activity"/>
    <property type="evidence" value="ECO:0007669"/>
    <property type="project" value="TreeGrafter"/>
</dbReference>
<protein>
    <submittedName>
        <fullName evidence="7">Serine--pyruvate aminotransferase</fullName>
    </submittedName>
</protein>
<evidence type="ECO:0000256" key="5">
    <source>
        <dbReference type="ARBA" id="ARBA00022898"/>
    </source>
</evidence>
<dbReference type="InterPro" id="IPR015424">
    <property type="entry name" value="PyrdxlP-dep_Trfase"/>
</dbReference>
<accession>A0A0F6YLZ3</accession>
<reference evidence="7 8" key="1">
    <citation type="submission" date="2015-03" db="EMBL/GenBank/DDBJ databases">
        <title>Genome assembly of Sandaracinus amylolyticus DSM 53668.</title>
        <authorList>
            <person name="Sharma G."/>
            <person name="Subramanian S."/>
        </authorList>
    </citation>
    <scope>NUCLEOTIDE SEQUENCE [LARGE SCALE GENOMIC DNA]</scope>
    <source>
        <strain evidence="7 8">DSM 53668</strain>
    </source>
</reference>
<keyword evidence="8" id="KW-1185">Reference proteome</keyword>
<name>A0A0F6YLZ3_9BACT</name>
<sequence length="556" mass="61060">MPRSIPLRQPRRDGAHRVEQTDVRHDLQLRALDLVVGRRDRLQHVHLAAIELAPQRVRRGRPREHGLLDRRGAQRARGRLLRAPRDADRALVDHVRRRDVLAFRRVEAAERHRALEFARRLLEVRVAAQRFDVLIGVGLGPVEGVRHGSEGDTRGALRTRALRAKLAAVTSTIFDELDPPTRLLMGPGPSDVPPRVLRALASPTVGHLDPYYLRVMNETRELLKRTFRTDNELTFPISATGMAGMEAAVVNLIEPGDEMIVGVNGVFGERMCDVAARAGATVHRVEAPWGTTIEPDAIRAALSANPNVKVVGIVHAETSTGAHQPLEEIGKTVREHDALFLVDAVTSLGGAPLEIDAWHVDACYSGSQKCLSCPPGLSPVTFSPRAIERIEKRTSKVQSWYLDVSMIKSYWGGERAYHHTAPVNMTYAMREALRMVHEEGLEQRWARHATHHRALRAGLEALGLRYVPERSLPMLNAVHVPAGVDDAATRKALLEQHGIEIGGGLGPFKGKAWRVGLMGASCTRRHVTTLLGALGSLLPNASAGEALAAADRAYSS</sequence>
<evidence type="ECO:0000256" key="4">
    <source>
        <dbReference type="ARBA" id="ARBA00022679"/>
    </source>
</evidence>
<dbReference type="PANTHER" id="PTHR21152:SF40">
    <property type="entry name" value="ALANINE--GLYOXYLATE AMINOTRANSFERASE"/>
    <property type="match status" value="1"/>
</dbReference>
<keyword evidence="5" id="KW-0663">Pyridoxal phosphate</keyword>
<keyword evidence="4 7" id="KW-0808">Transferase</keyword>
<comment type="cofactor">
    <cofactor evidence="1">
        <name>pyridoxal 5'-phosphate</name>
        <dbReference type="ChEBI" id="CHEBI:597326"/>
    </cofactor>
</comment>
<dbReference type="GO" id="GO:0019265">
    <property type="term" value="P:glycine biosynthetic process, by transamination of glyoxylate"/>
    <property type="evidence" value="ECO:0007669"/>
    <property type="project" value="TreeGrafter"/>
</dbReference>